<feature type="domain" description="Chromo" evidence="1">
    <location>
        <begin position="46"/>
        <end position="89"/>
    </location>
</feature>
<dbReference type="InterPro" id="IPR000953">
    <property type="entry name" value="Chromo/chromo_shadow_dom"/>
</dbReference>
<dbReference type="InterPro" id="IPR016197">
    <property type="entry name" value="Chromo-like_dom_sf"/>
</dbReference>
<evidence type="ECO:0000259" key="1">
    <source>
        <dbReference type="PROSITE" id="PS50013"/>
    </source>
</evidence>
<sequence length="122" mass="14045">MRRLHNAPNVDVLRHFVENPNKLSSRPLPKFVPVYAIDDADATDLYVVEELRDTRMFNRQRGWLVKWAGLDEHGNSWEREKKIRACSALARIAVPISRNSAPNQAREDVGILNLWTQNTPVT</sequence>
<evidence type="ECO:0000313" key="3">
    <source>
        <dbReference type="Proteomes" id="UP000019132"/>
    </source>
</evidence>
<dbReference type="InterPro" id="IPR023780">
    <property type="entry name" value="Chromo_domain"/>
</dbReference>
<dbReference type="InParanoid" id="K3WR41"/>
<reference evidence="3" key="2">
    <citation type="submission" date="2010-04" db="EMBL/GenBank/DDBJ databases">
        <authorList>
            <person name="Buell R."/>
            <person name="Hamilton J."/>
            <person name="Hostetler J."/>
        </authorList>
    </citation>
    <scope>NUCLEOTIDE SEQUENCE [LARGE SCALE GENOMIC DNA]</scope>
    <source>
        <strain evidence="3">DAOM:BR144</strain>
    </source>
</reference>
<dbReference type="EnsemblProtists" id="PYU1_T007435">
    <property type="protein sequence ID" value="PYU1_T007435"/>
    <property type="gene ID" value="PYU1_G007419"/>
</dbReference>
<dbReference type="SUPFAM" id="SSF54160">
    <property type="entry name" value="Chromo domain-like"/>
    <property type="match status" value="1"/>
</dbReference>
<dbReference type="Gene3D" id="2.40.50.40">
    <property type="match status" value="1"/>
</dbReference>
<reference evidence="3" key="1">
    <citation type="journal article" date="2010" name="Genome Biol.">
        <title>Genome sequence of the necrotrophic plant pathogen Pythium ultimum reveals original pathogenicity mechanisms and effector repertoire.</title>
        <authorList>
            <person name="Levesque C.A."/>
            <person name="Brouwer H."/>
            <person name="Cano L."/>
            <person name="Hamilton J.P."/>
            <person name="Holt C."/>
            <person name="Huitema E."/>
            <person name="Raffaele S."/>
            <person name="Robideau G.P."/>
            <person name="Thines M."/>
            <person name="Win J."/>
            <person name="Zerillo M.M."/>
            <person name="Beakes G.W."/>
            <person name="Boore J.L."/>
            <person name="Busam D."/>
            <person name="Dumas B."/>
            <person name="Ferriera S."/>
            <person name="Fuerstenberg S.I."/>
            <person name="Gachon C.M."/>
            <person name="Gaulin E."/>
            <person name="Govers F."/>
            <person name="Grenville-Briggs L."/>
            <person name="Horner N."/>
            <person name="Hostetler J."/>
            <person name="Jiang R.H."/>
            <person name="Johnson J."/>
            <person name="Krajaejun T."/>
            <person name="Lin H."/>
            <person name="Meijer H.J."/>
            <person name="Moore B."/>
            <person name="Morris P."/>
            <person name="Phuntmart V."/>
            <person name="Puiu D."/>
            <person name="Shetty J."/>
            <person name="Stajich J.E."/>
            <person name="Tripathy S."/>
            <person name="Wawra S."/>
            <person name="van West P."/>
            <person name="Whitty B.R."/>
            <person name="Coutinho P.M."/>
            <person name="Henrissat B."/>
            <person name="Martin F."/>
            <person name="Thomas P.D."/>
            <person name="Tyler B.M."/>
            <person name="De Vries R.P."/>
            <person name="Kamoun S."/>
            <person name="Yandell M."/>
            <person name="Tisserat N."/>
            <person name="Buell C.R."/>
        </authorList>
    </citation>
    <scope>NUCLEOTIDE SEQUENCE</scope>
    <source>
        <strain evidence="3">DAOM:BR144</strain>
    </source>
</reference>
<keyword evidence="3" id="KW-1185">Reference proteome</keyword>
<accession>K3WR41</accession>
<name>K3WR41_GLOUD</name>
<dbReference type="Proteomes" id="UP000019132">
    <property type="component" value="Unassembled WGS sequence"/>
</dbReference>
<reference evidence="2" key="3">
    <citation type="submission" date="2015-02" db="UniProtKB">
        <authorList>
            <consortium name="EnsemblProtists"/>
        </authorList>
    </citation>
    <scope>IDENTIFICATION</scope>
    <source>
        <strain evidence="2">DAOM BR144</strain>
    </source>
</reference>
<dbReference type="PROSITE" id="PS50013">
    <property type="entry name" value="CHROMO_2"/>
    <property type="match status" value="1"/>
</dbReference>
<organism evidence="2 3">
    <name type="scientific">Globisporangium ultimum (strain ATCC 200006 / CBS 805.95 / DAOM BR144)</name>
    <name type="common">Pythium ultimum</name>
    <dbReference type="NCBI Taxonomy" id="431595"/>
    <lineage>
        <taxon>Eukaryota</taxon>
        <taxon>Sar</taxon>
        <taxon>Stramenopiles</taxon>
        <taxon>Oomycota</taxon>
        <taxon>Peronosporomycetes</taxon>
        <taxon>Pythiales</taxon>
        <taxon>Pythiaceae</taxon>
        <taxon>Globisporangium</taxon>
    </lineage>
</organism>
<proteinExistence type="predicted"/>
<dbReference type="VEuPathDB" id="FungiDB:PYU1_G007419"/>
<dbReference type="HOGENOM" id="CLU_2031348_0_0_1"/>
<dbReference type="Pfam" id="PF00385">
    <property type="entry name" value="Chromo"/>
    <property type="match status" value="1"/>
</dbReference>
<evidence type="ECO:0000313" key="2">
    <source>
        <dbReference type="EnsemblProtists" id="PYU1_T007435"/>
    </source>
</evidence>
<protein>
    <recommendedName>
        <fullName evidence="1">Chromo domain-containing protein</fullName>
    </recommendedName>
</protein>
<dbReference type="EMBL" id="GL376629">
    <property type="status" value="NOT_ANNOTATED_CDS"/>
    <property type="molecule type" value="Genomic_DNA"/>
</dbReference>
<dbReference type="AlphaFoldDB" id="K3WR41"/>